<evidence type="ECO:0000259" key="2">
    <source>
        <dbReference type="Pfam" id="PF13204"/>
    </source>
</evidence>
<keyword evidence="4" id="KW-1185">Reference proteome</keyword>
<reference evidence="3 4" key="1">
    <citation type="submission" date="2016-10" db="EMBL/GenBank/DDBJ databases">
        <authorList>
            <person name="de Groot N.N."/>
        </authorList>
    </citation>
    <scope>NUCLEOTIDE SEQUENCE [LARGE SCALE GENOMIC DNA]</scope>
    <source>
        <strain evidence="3 4">DSM 19938</strain>
    </source>
</reference>
<proteinExistence type="predicted"/>
<name>A0A1H6SDX9_9BACT</name>
<organism evidence="3 4">
    <name type="scientific">Dyadobacter koreensis</name>
    <dbReference type="NCBI Taxonomy" id="408657"/>
    <lineage>
        <taxon>Bacteria</taxon>
        <taxon>Pseudomonadati</taxon>
        <taxon>Bacteroidota</taxon>
        <taxon>Cytophagia</taxon>
        <taxon>Cytophagales</taxon>
        <taxon>Spirosomataceae</taxon>
        <taxon>Dyadobacter</taxon>
    </lineage>
</organism>
<feature type="domain" description="Apiosidase-like catalytic" evidence="2">
    <location>
        <begin position="37"/>
        <end position="358"/>
    </location>
</feature>
<dbReference type="Pfam" id="PF12904">
    <property type="entry name" value="Collagen_bind_2"/>
    <property type="match status" value="1"/>
</dbReference>
<dbReference type="STRING" id="408657.SAMN04487995_1688"/>
<protein>
    <submittedName>
        <fullName evidence="3">Putative collagen-binding domain of a collagenase</fullName>
    </submittedName>
</protein>
<dbReference type="RefSeq" id="WP_229209523.1">
    <property type="nucleotide sequence ID" value="NZ_FNXY01000002.1"/>
</dbReference>
<sequence>MTKKFIFFMFCLQIGTPSFAQKRPAAHAKLQKLHIPKNSRHILQEDGQPFFWLGDTAWELFHRLDFSEAEIYLKNRSEKGYNVIQSVVLAEFDGLTQPDQQKQLPLIDNDPTKPNDLYFKHVEKVIDKANSLHMYVGLLPTWGDKFNKKWGAGPEIFTPENARIYGEYLALKFKNKKIIWILGGDRSPESDKHTAIIQAMAEGIKKVIGDEQLITYHPMGASYSSKYFHKENWLSLNMFQSGHGAKDIKNYLMIRNDYNLSPVKPTLDGEPRYEDHPINWKPELGYFNDFDTRQAAYWAVLSGACGHTYGCHDMWQFFNYERNPPVAAARTIWKTALDLPGAYQMGYMKDFFSALPWQNLVPDQSVIKNDNPEDAGFQIAAVSESKDLLIAYTPYGRPFKIDMTKLSGNSFYAYWFNPRDETKIRIGDIKADETLDFKPYAAGPGTDWVLVILDSTKITGHKNDMTFLFKPQMFNRFA</sequence>
<evidence type="ECO:0000313" key="3">
    <source>
        <dbReference type="EMBL" id="SEI61955.1"/>
    </source>
</evidence>
<dbReference type="InterPro" id="IPR025277">
    <property type="entry name" value="Apiosidase-like_cat_dom"/>
</dbReference>
<dbReference type="Pfam" id="PF13204">
    <property type="entry name" value="Apiosidase"/>
    <property type="match status" value="1"/>
</dbReference>
<feature type="domain" description="Putative collagen-binding" evidence="1">
    <location>
        <begin position="361"/>
        <end position="452"/>
    </location>
</feature>
<dbReference type="PANTHER" id="PTHR37836:SF3">
    <property type="entry name" value="ENDOGLUCANASE"/>
    <property type="match status" value="1"/>
</dbReference>
<evidence type="ECO:0000313" key="4">
    <source>
        <dbReference type="Proteomes" id="UP000199532"/>
    </source>
</evidence>
<dbReference type="AlphaFoldDB" id="A0A1H6SDX9"/>
<dbReference type="InterPro" id="IPR017853">
    <property type="entry name" value="GH"/>
</dbReference>
<dbReference type="Proteomes" id="UP000199532">
    <property type="component" value="Unassembled WGS sequence"/>
</dbReference>
<dbReference type="SUPFAM" id="SSF51445">
    <property type="entry name" value="(Trans)glycosidases"/>
    <property type="match status" value="1"/>
</dbReference>
<dbReference type="Gene3D" id="3.20.20.80">
    <property type="entry name" value="Glycosidases"/>
    <property type="match status" value="1"/>
</dbReference>
<gene>
    <name evidence="3" type="ORF">SAMN04487995_1688</name>
</gene>
<dbReference type="InterPro" id="IPR024749">
    <property type="entry name" value="Collagen-bd_put"/>
</dbReference>
<evidence type="ECO:0000259" key="1">
    <source>
        <dbReference type="Pfam" id="PF12904"/>
    </source>
</evidence>
<dbReference type="PANTHER" id="PTHR37836">
    <property type="entry name" value="LMO1036 PROTEIN"/>
    <property type="match status" value="1"/>
</dbReference>
<dbReference type="EMBL" id="FNXY01000002">
    <property type="protein sequence ID" value="SEI61955.1"/>
    <property type="molecule type" value="Genomic_DNA"/>
</dbReference>
<accession>A0A1H6SDX9</accession>